<name>A0A3G9G0V4_9CAUL</name>
<evidence type="ECO:0000256" key="1">
    <source>
        <dbReference type="ARBA" id="ARBA00004370"/>
    </source>
</evidence>
<feature type="transmembrane region" description="Helical" evidence="5">
    <location>
        <begin position="149"/>
        <end position="170"/>
    </location>
</feature>
<evidence type="ECO:0000313" key="8">
    <source>
        <dbReference type="Proteomes" id="UP000278756"/>
    </source>
</evidence>
<dbReference type="SUPFAM" id="SSF161084">
    <property type="entry name" value="MAPEG domain-like"/>
    <property type="match status" value="1"/>
</dbReference>
<evidence type="ECO:0000256" key="3">
    <source>
        <dbReference type="ARBA" id="ARBA00022989"/>
    </source>
</evidence>
<proteinExistence type="predicted"/>
<dbReference type="OrthoDB" id="5516290at2"/>
<organism evidence="7 8">
    <name type="scientific">Asticcacaulis excentricus</name>
    <dbReference type="NCBI Taxonomy" id="78587"/>
    <lineage>
        <taxon>Bacteria</taxon>
        <taxon>Pseudomonadati</taxon>
        <taxon>Pseudomonadota</taxon>
        <taxon>Alphaproteobacteria</taxon>
        <taxon>Caulobacterales</taxon>
        <taxon>Caulobacteraceae</taxon>
        <taxon>Asticcacaulis</taxon>
    </lineage>
</organism>
<reference evidence="8" key="1">
    <citation type="journal article" date="2017" name="Biotechnol. Biofuels">
        <title>Evaluation of environmental bacterial communities as a factor affecting the growth of duckweed Lemna minor.</title>
        <authorList>
            <person name="Ishizawa H."/>
            <person name="Kuroda M."/>
            <person name="Morikawa M."/>
            <person name="Ike M."/>
        </authorList>
    </citation>
    <scope>NUCLEOTIDE SEQUENCE [LARGE SCALE GENOMIC DNA]</scope>
    <source>
        <strain evidence="8">M6</strain>
    </source>
</reference>
<evidence type="ECO:0000313" key="7">
    <source>
        <dbReference type="EMBL" id="BBF79485.1"/>
    </source>
</evidence>
<dbReference type="Gene3D" id="1.20.120.550">
    <property type="entry name" value="Membrane associated eicosanoid/glutathione metabolism-like domain"/>
    <property type="match status" value="1"/>
</dbReference>
<dbReference type="InterPro" id="IPR001129">
    <property type="entry name" value="Membr-assoc_MAPEG"/>
</dbReference>
<feature type="signal peptide" evidence="6">
    <location>
        <begin position="1"/>
        <end position="20"/>
    </location>
</feature>
<feature type="chain" id="PRO_5017982713" description="MAPEG family protein" evidence="6">
    <location>
        <begin position="21"/>
        <end position="171"/>
    </location>
</feature>
<sequence>MLKYLAPLCLLLCLGATAHAGSIGETAGKDLFELTTDQQFLLPFLGHFALVAGLYIWLTWERQTALRKGEIKPAAFVNANADPERSKRVARNLSNQFELPVFALFAATIIYQSGRIEAIDIAAAWLFLIGRLIHTGVQTLTTNVPLRGLVFLINFVAVVILMGRVAQGVFL</sequence>
<feature type="transmembrane region" description="Helical" evidence="5">
    <location>
        <begin position="40"/>
        <end position="58"/>
    </location>
</feature>
<keyword evidence="6" id="KW-0732">Signal</keyword>
<accession>A0A3G9G0V4</accession>
<comment type="subcellular location">
    <subcellularLocation>
        <location evidence="1">Membrane</location>
    </subcellularLocation>
</comment>
<reference evidence="8" key="2">
    <citation type="journal article" date="2017" name="Plant Physiol. Biochem.">
        <title>Differential oxidative and antioxidative response of duckweed Lemna minor toward plant growth promoting/inhibiting bacteria.</title>
        <authorList>
            <person name="Ishizawa H."/>
            <person name="Kuroda M."/>
            <person name="Morikawa M."/>
            <person name="Ike M."/>
        </authorList>
    </citation>
    <scope>NUCLEOTIDE SEQUENCE [LARGE SCALE GENOMIC DNA]</scope>
    <source>
        <strain evidence="8">M6</strain>
    </source>
</reference>
<dbReference type="Proteomes" id="UP000278756">
    <property type="component" value="Chromosome 1"/>
</dbReference>
<gene>
    <name evidence="7" type="ORF">EM6_0051</name>
</gene>
<dbReference type="GO" id="GO:0016020">
    <property type="term" value="C:membrane"/>
    <property type="evidence" value="ECO:0007669"/>
    <property type="project" value="UniProtKB-SubCell"/>
</dbReference>
<evidence type="ECO:0000256" key="5">
    <source>
        <dbReference type="SAM" id="Phobius"/>
    </source>
</evidence>
<dbReference type="AlphaFoldDB" id="A0A3G9G0V4"/>
<keyword evidence="2 5" id="KW-0812">Transmembrane</keyword>
<keyword evidence="3 5" id="KW-1133">Transmembrane helix</keyword>
<evidence type="ECO:0008006" key="9">
    <source>
        <dbReference type="Google" id="ProtNLM"/>
    </source>
</evidence>
<evidence type="ECO:0000256" key="2">
    <source>
        <dbReference type="ARBA" id="ARBA00022692"/>
    </source>
</evidence>
<keyword evidence="4 5" id="KW-0472">Membrane</keyword>
<dbReference type="EMBL" id="AP018827">
    <property type="protein sequence ID" value="BBF79485.1"/>
    <property type="molecule type" value="Genomic_DNA"/>
</dbReference>
<evidence type="ECO:0000256" key="4">
    <source>
        <dbReference type="ARBA" id="ARBA00023136"/>
    </source>
</evidence>
<protein>
    <recommendedName>
        <fullName evidence="9">MAPEG family protein</fullName>
    </recommendedName>
</protein>
<dbReference type="Pfam" id="PF01124">
    <property type="entry name" value="MAPEG"/>
    <property type="match status" value="1"/>
</dbReference>
<evidence type="ECO:0000256" key="6">
    <source>
        <dbReference type="SAM" id="SignalP"/>
    </source>
</evidence>
<dbReference type="RefSeq" id="WP_126419486.1">
    <property type="nucleotide sequence ID" value="NZ_AP018827.1"/>
</dbReference>
<dbReference type="InterPro" id="IPR023352">
    <property type="entry name" value="MAPEG-like_dom_sf"/>
</dbReference>